<evidence type="ECO:0000259" key="2">
    <source>
        <dbReference type="PROSITE" id="PS50975"/>
    </source>
</evidence>
<evidence type="ECO:0000256" key="1">
    <source>
        <dbReference type="PROSITE-ProRule" id="PRU00409"/>
    </source>
</evidence>
<name>A0A1Q5PWR6_9ACTO</name>
<dbReference type="AlphaFoldDB" id="A0A1Q5PWR6"/>
<dbReference type="GO" id="GO:0046872">
    <property type="term" value="F:metal ion binding"/>
    <property type="evidence" value="ECO:0007669"/>
    <property type="project" value="InterPro"/>
</dbReference>
<dbReference type="STRING" id="52770.BSZ40_03870"/>
<comment type="caution">
    <text evidence="3">The sequence shown here is derived from an EMBL/GenBank/DDBJ whole genome shotgun (WGS) entry which is preliminary data.</text>
</comment>
<protein>
    <submittedName>
        <fullName evidence="3">Glutathione synthetase</fullName>
    </submittedName>
</protein>
<keyword evidence="1" id="KW-0067">ATP-binding</keyword>
<dbReference type="Gene3D" id="3.30.1490.20">
    <property type="entry name" value="ATP-grasp fold, A domain"/>
    <property type="match status" value="1"/>
</dbReference>
<dbReference type="InterPro" id="IPR013815">
    <property type="entry name" value="ATP_grasp_subdomain_1"/>
</dbReference>
<dbReference type="InterPro" id="IPR053191">
    <property type="entry name" value="DcsG_Biosynth_Enzyme"/>
</dbReference>
<dbReference type="EMBL" id="MQVS01000003">
    <property type="protein sequence ID" value="OKL52063.1"/>
    <property type="molecule type" value="Genomic_DNA"/>
</dbReference>
<dbReference type="PROSITE" id="PS50975">
    <property type="entry name" value="ATP_GRASP"/>
    <property type="match status" value="1"/>
</dbReference>
<feature type="domain" description="ATP-grasp" evidence="2">
    <location>
        <begin position="94"/>
        <end position="304"/>
    </location>
</feature>
<evidence type="ECO:0000313" key="4">
    <source>
        <dbReference type="Proteomes" id="UP000185612"/>
    </source>
</evidence>
<dbReference type="InParanoid" id="A0A1Q5PWR6"/>
<dbReference type="PANTHER" id="PTHR39217">
    <property type="match status" value="1"/>
</dbReference>
<reference evidence="4" key="1">
    <citation type="submission" date="2016-12" db="EMBL/GenBank/DDBJ databases">
        <authorList>
            <person name="Meng X."/>
        </authorList>
    </citation>
    <scope>NUCLEOTIDE SEQUENCE [LARGE SCALE GENOMIC DNA]</scope>
    <source>
        <strain evidence="4">DSM 20732</strain>
    </source>
</reference>
<dbReference type="SUPFAM" id="SSF56059">
    <property type="entry name" value="Glutathione synthetase ATP-binding domain-like"/>
    <property type="match status" value="1"/>
</dbReference>
<sequence length="305" mass="34307">MDKPVVTFATSADRPTLATEEQPLLAEVASRGIDVRVAVWDDPTVDWQQAGIVVVRSVRDYAQKPDEFLAWTRRVPRLLNPAPVVGWNIDKHYLQDLAQRGLPTIPTIWLEPEDKFSKHQLHTRFPARGDFVVKPAVSSGGRGTGRYTSTDAQSRMEAIAHAQRQLAKGRSVMVQRYLEAIDTAGELSLIFFNGLISHAVSKRAMLHPSFRNLDEVVQDEEVQAREVTEAERAFGERVRLALHGYMKEALGRDMLLLFNRIDMVPDGRGGYYVMEISLVDGSLYLDTCPQAVTNFADAIAQRTFW</sequence>
<dbReference type="GO" id="GO:0005524">
    <property type="term" value="F:ATP binding"/>
    <property type="evidence" value="ECO:0007669"/>
    <property type="project" value="UniProtKB-UniRule"/>
</dbReference>
<dbReference type="Proteomes" id="UP000185612">
    <property type="component" value="Unassembled WGS sequence"/>
</dbReference>
<accession>A0A1Q5PWR6</accession>
<dbReference type="RefSeq" id="WP_073823503.1">
    <property type="nucleotide sequence ID" value="NZ_MQVS01000003.1"/>
</dbReference>
<dbReference type="Pfam" id="PF02955">
    <property type="entry name" value="GSH-S_ATP"/>
    <property type="match status" value="1"/>
</dbReference>
<keyword evidence="1" id="KW-0547">Nucleotide-binding</keyword>
<organism evidence="3 4">
    <name type="scientific">Buchananella hordeovulneris</name>
    <dbReference type="NCBI Taxonomy" id="52770"/>
    <lineage>
        <taxon>Bacteria</taxon>
        <taxon>Bacillati</taxon>
        <taxon>Actinomycetota</taxon>
        <taxon>Actinomycetes</taxon>
        <taxon>Actinomycetales</taxon>
        <taxon>Actinomycetaceae</taxon>
        <taxon>Buchananella</taxon>
    </lineage>
</organism>
<keyword evidence="4" id="KW-1185">Reference proteome</keyword>
<dbReference type="InterPro" id="IPR004218">
    <property type="entry name" value="GSHS_ATP-bd"/>
</dbReference>
<dbReference type="GO" id="GO:0004363">
    <property type="term" value="F:glutathione synthase activity"/>
    <property type="evidence" value="ECO:0007669"/>
    <property type="project" value="InterPro"/>
</dbReference>
<dbReference type="OrthoDB" id="3373978at2"/>
<dbReference type="PANTHER" id="PTHR39217:SF1">
    <property type="entry name" value="GLUTATHIONE SYNTHETASE"/>
    <property type="match status" value="1"/>
</dbReference>
<dbReference type="Gene3D" id="3.30.470.20">
    <property type="entry name" value="ATP-grasp fold, B domain"/>
    <property type="match status" value="1"/>
</dbReference>
<proteinExistence type="predicted"/>
<evidence type="ECO:0000313" key="3">
    <source>
        <dbReference type="EMBL" id="OKL52063.1"/>
    </source>
</evidence>
<dbReference type="InterPro" id="IPR011761">
    <property type="entry name" value="ATP-grasp"/>
</dbReference>
<gene>
    <name evidence="3" type="ORF">BSZ40_03870</name>
</gene>